<dbReference type="Proteomes" id="UP001157017">
    <property type="component" value="Unassembled WGS sequence"/>
</dbReference>
<evidence type="ECO:0000313" key="1">
    <source>
        <dbReference type="EMBL" id="GMA86536.1"/>
    </source>
</evidence>
<sequence length="104" mass="10871">MVVNAVREPVLTARRLAAAAKGRLDREEVSAGLTAAGIRVSEPLVQGLLDEAAEHAARRALEVSERARVDALGRPVYEVPALPGGVDLGALYGLAAMLRTQGMA</sequence>
<keyword evidence="2" id="KW-1185">Reference proteome</keyword>
<name>A0ABQ6JG54_9ACTN</name>
<gene>
    <name evidence="1" type="ORF">GCM10025868_17860</name>
</gene>
<evidence type="ECO:0000313" key="2">
    <source>
        <dbReference type="Proteomes" id="UP001157017"/>
    </source>
</evidence>
<comment type="caution">
    <text evidence="1">The sequence shown here is derived from an EMBL/GenBank/DDBJ whole genome shotgun (WGS) entry which is preliminary data.</text>
</comment>
<protein>
    <submittedName>
        <fullName evidence="1">Uncharacterized protein</fullName>
    </submittedName>
</protein>
<proteinExistence type="predicted"/>
<reference evidence="2" key="1">
    <citation type="journal article" date="2019" name="Int. J. Syst. Evol. Microbiol.">
        <title>The Global Catalogue of Microorganisms (GCM) 10K type strain sequencing project: providing services to taxonomists for standard genome sequencing and annotation.</title>
        <authorList>
            <consortium name="The Broad Institute Genomics Platform"/>
            <consortium name="The Broad Institute Genome Sequencing Center for Infectious Disease"/>
            <person name="Wu L."/>
            <person name="Ma J."/>
        </authorList>
    </citation>
    <scope>NUCLEOTIDE SEQUENCE [LARGE SCALE GENOMIC DNA]</scope>
    <source>
        <strain evidence="2">NBRC 108730</strain>
    </source>
</reference>
<dbReference type="EMBL" id="BSUZ01000001">
    <property type="protein sequence ID" value="GMA86536.1"/>
    <property type="molecule type" value="Genomic_DNA"/>
</dbReference>
<accession>A0ABQ6JG54</accession>
<organism evidence="1 2">
    <name type="scientific">Angustibacter aerolatus</name>
    <dbReference type="NCBI Taxonomy" id="1162965"/>
    <lineage>
        <taxon>Bacteria</taxon>
        <taxon>Bacillati</taxon>
        <taxon>Actinomycetota</taxon>
        <taxon>Actinomycetes</taxon>
        <taxon>Kineosporiales</taxon>
        <taxon>Kineosporiaceae</taxon>
    </lineage>
</organism>